<feature type="compositionally biased region" description="Basic and acidic residues" evidence="7">
    <location>
        <begin position="146"/>
        <end position="160"/>
    </location>
</feature>
<dbReference type="Pfam" id="PF00976">
    <property type="entry name" value="ACTH_domain"/>
    <property type="match status" value="4"/>
</dbReference>
<protein>
    <submittedName>
        <fullName evidence="10">Pro-opiomelanocortin</fullName>
    </submittedName>
</protein>
<keyword evidence="8" id="KW-0732">Signal</keyword>
<keyword evidence="4" id="KW-0964">Secreted</keyword>
<feature type="domain" description="Pro-opiomelanocortin/corticotropin ACTH central region" evidence="9">
    <location>
        <begin position="237"/>
        <end position="277"/>
    </location>
</feature>
<evidence type="ECO:0000256" key="7">
    <source>
        <dbReference type="SAM" id="MobiDB-lite"/>
    </source>
</evidence>
<dbReference type="Proteomes" id="UP000503349">
    <property type="component" value="Chromosome 18"/>
</dbReference>
<dbReference type="EMBL" id="CM015729">
    <property type="protein sequence ID" value="KAF3702846.1"/>
    <property type="molecule type" value="Genomic_DNA"/>
</dbReference>
<dbReference type="PRINTS" id="PR00383">
    <property type="entry name" value="MELANOCORTIN"/>
</dbReference>
<dbReference type="InterPro" id="IPR013531">
    <property type="entry name" value="Mcrtin_ACTH_cent"/>
</dbReference>
<dbReference type="InterPro" id="IPR001941">
    <property type="entry name" value="PMOC"/>
</dbReference>
<feature type="region of interest" description="Disordered" evidence="7">
    <location>
        <begin position="198"/>
        <end position="226"/>
    </location>
</feature>
<dbReference type="PANTHER" id="PTHR11416">
    <property type="entry name" value="PRO-OPIOMELANOCORTIN"/>
    <property type="match status" value="1"/>
</dbReference>
<reference evidence="10 11" key="1">
    <citation type="submission" date="2019-02" db="EMBL/GenBank/DDBJ databases">
        <title>Opniocepnalus argus genome.</title>
        <authorList>
            <person name="Zhou C."/>
            <person name="Xiao S."/>
        </authorList>
    </citation>
    <scope>NUCLEOTIDE SEQUENCE [LARGE SCALE GENOMIC DNA]</scope>
    <source>
        <strain evidence="10">OARG1902GOOAL</strain>
        <tissue evidence="10">Muscle</tissue>
    </source>
</reference>
<gene>
    <name evidence="10" type="ORF">EXN66_Car018534</name>
</gene>
<evidence type="ECO:0000256" key="3">
    <source>
        <dbReference type="ARBA" id="ARBA00005832"/>
    </source>
</evidence>
<accession>A0A6G1QL71</accession>
<comment type="similarity">
    <text evidence="3">Belongs to the POMC family.</text>
</comment>
<feature type="domain" description="Pro-opiomelanocortin/corticotropin ACTH central region" evidence="9">
    <location>
        <begin position="153"/>
        <end position="194"/>
    </location>
</feature>
<dbReference type="InterPro" id="IPR050878">
    <property type="entry name" value="POMC-derived_peptides"/>
</dbReference>
<keyword evidence="11" id="KW-1185">Reference proteome</keyword>
<dbReference type="AlphaFoldDB" id="A0A6G1QL71"/>
<organism evidence="10 11">
    <name type="scientific">Channa argus</name>
    <name type="common">Northern snakehead</name>
    <name type="synonym">Ophicephalus argus</name>
    <dbReference type="NCBI Taxonomy" id="215402"/>
    <lineage>
        <taxon>Eukaryota</taxon>
        <taxon>Metazoa</taxon>
        <taxon>Chordata</taxon>
        <taxon>Craniata</taxon>
        <taxon>Vertebrata</taxon>
        <taxon>Euteleostomi</taxon>
        <taxon>Actinopterygii</taxon>
        <taxon>Neopterygii</taxon>
        <taxon>Teleostei</taxon>
        <taxon>Neoteleostei</taxon>
        <taxon>Acanthomorphata</taxon>
        <taxon>Anabantaria</taxon>
        <taxon>Anabantiformes</taxon>
        <taxon>Channoidei</taxon>
        <taxon>Channidae</taxon>
        <taxon>Channa</taxon>
    </lineage>
</organism>
<comment type="subcellular location">
    <subcellularLocation>
        <location evidence="2">Secreted</location>
    </subcellularLocation>
</comment>
<dbReference type="GO" id="GO:0005576">
    <property type="term" value="C:extracellular region"/>
    <property type="evidence" value="ECO:0007669"/>
    <property type="project" value="UniProtKB-SubCell"/>
</dbReference>
<evidence type="ECO:0000313" key="11">
    <source>
        <dbReference type="Proteomes" id="UP000503349"/>
    </source>
</evidence>
<evidence type="ECO:0000256" key="5">
    <source>
        <dbReference type="ARBA" id="ARBA00022685"/>
    </source>
</evidence>
<keyword evidence="5" id="KW-0165">Cleavage on pair of basic residues</keyword>
<feature type="domain" description="Pro-opiomelanocortin/corticotropin ACTH central region" evidence="9">
    <location>
        <begin position="95"/>
        <end position="135"/>
    </location>
</feature>
<keyword evidence="6" id="KW-0372">Hormone</keyword>
<evidence type="ECO:0000256" key="1">
    <source>
        <dbReference type="ARBA" id="ARBA00002965"/>
    </source>
</evidence>
<evidence type="ECO:0000256" key="4">
    <source>
        <dbReference type="ARBA" id="ARBA00022525"/>
    </source>
</evidence>
<evidence type="ECO:0000256" key="6">
    <source>
        <dbReference type="ARBA" id="ARBA00022702"/>
    </source>
</evidence>
<feature type="region of interest" description="Disordered" evidence="7">
    <location>
        <begin position="83"/>
        <end position="124"/>
    </location>
</feature>
<comment type="function">
    <text evidence="1">Stimulates the adrenal glands to release cortisol.</text>
</comment>
<evidence type="ECO:0000313" key="10">
    <source>
        <dbReference type="EMBL" id="KAF3702846.1"/>
    </source>
</evidence>
<name>A0A6G1QL71_CHAAH</name>
<proteinExistence type="inferred from homology"/>
<dbReference type="PANTHER" id="PTHR11416:SF7">
    <property type="entry name" value="PRO-OPIOMELANOCORTIN"/>
    <property type="match status" value="1"/>
</dbReference>
<dbReference type="SMART" id="SM01363">
    <property type="entry name" value="ACTH_domain"/>
    <property type="match status" value="3"/>
</dbReference>
<reference evidence="11" key="2">
    <citation type="submission" date="2019-02" db="EMBL/GenBank/DDBJ databases">
        <title>Opniocepnalus argus Var Kimnra genome.</title>
        <authorList>
            <person name="Zhou C."/>
            <person name="Xiao S."/>
        </authorList>
    </citation>
    <scope>NUCLEOTIDE SEQUENCE [LARGE SCALE GENOMIC DNA]</scope>
</reference>
<evidence type="ECO:0000256" key="2">
    <source>
        <dbReference type="ARBA" id="ARBA00004613"/>
    </source>
</evidence>
<feature type="region of interest" description="Disordered" evidence="7">
    <location>
        <begin position="146"/>
        <end position="170"/>
    </location>
</feature>
<feature type="chain" id="PRO_5026036232" evidence="8">
    <location>
        <begin position="17"/>
        <end position="299"/>
    </location>
</feature>
<feature type="signal peptide" evidence="8">
    <location>
        <begin position="1"/>
        <end position="16"/>
    </location>
</feature>
<evidence type="ECO:0000256" key="8">
    <source>
        <dbReference type="SAM" id="SignalP"/>
    </source>
</evidence>
<evidence type="ECO:0000259" key="9">
    <source>
        <dbReference type="SMART" id="SM01363"/>
    </source>
</evidence>
<dbReference type="GO" id="GO:0005184">
    <property type="term" value="F:neuropeptide hormone activity"/>
    <property type="evidence" value="ECO:0007669"/>
    <property type="project" value="TreeGrafter"/>
</dbReference>
<sequence length="299" mass="34101">MVCLCWITVVIMVCACVPGFGSLCRDSSISNDLSNKGRIVDCIHLCLSVMQNKFPLALKVNNDEDLLLCITLATLAFKDKPSEPDLKSHGNKRRSYSMEHFRWGKPSGDKTPQPKLRAQNNKRRSYTMEHFRWGKPSADKIQKLKTNNKDRRSYTMEHFRWGKPPGRKRRPIKAFASSLEGGDTSKGSFLPLARRQLSEEAKKDQTQNSPQDQQLKRMKVSLKKSGPLSLQGRKYGTYNMSHFRWGGPPASKRNNAFMKPWERETKGQMVNAFRNIIVKDVQRVMGQIGGRKEEEGGLV</sequence>
<dbReference type="GO" id="GO:0007218">
    <property type="term" value="P:neuropeptide signaling pathway"/>
    <property type="evidence" value="ECO:0007669"/>
    <property type="project" value="TreeGrafter"/>
</dbReference>